<evidence type="ECO:0000313" key="2">
    <source>
        <dbReference type="Proteomes" id="UP001430455"/>
    </source>
</evidence>
<accession>A0AAW4PGA0</accession>
<dbReference type="Proteomes" id="UP001430455">
    <property type="component" value="Unassembled WGS sequence"/>
</dbReference>
<evidence type="ECO:0000313" key="1">
    <source>
        <dbReference type="EMBL" id="MBX0296767.1"/>
    </source>
</evidence>
<dbReference type="EMBL" id="RKLT01000010">
    <property type="protein sequence ID" value="MBX0296767.1"/>
    <property type="molecule type" value="Genomic_DNA"/>
</dbReference>
<organism evidence="1 2">
    <name type="scientific">Haloarcula nitratireducens</name>
    <dbReference type="NCBI Taxonomy" id="2487749"/>
    <lineage>
        <taxon>Archaea</taxon>
        <taxon>Methanobacteriati</taxon>
        <taxon>Methanobacteriota</taxon>
        <taxon>Stenosarchaea group</taxon>
        <taxon>Halobacteria</taxon>
        <taxon>Halobacteriales</taxon>
        <taxon>Haloarculaceae</taxon>
        <taxon>Haloarcula</taxon>
    </lineage>
</organism>
<keyword evidence="2" id="KW-1185">Reference proteome</keyword>
<proteinExistence type="predicted"/>
<protein>
    <submittedName>
        <fullName evidence="1">Uncharacterized protein</fullName>
    </submittedName>
</protein>
<gene>
    <name evidence="1" type="ORF">EGH23_17965</name>
</gene>
<reference evidence="1 2" key="1">
    <citation type="submission" date="2021-06" db="EMBL/GenBank/DDBJ databases">
        <title>Halomicroarcula sp. a new haloarchaeum isolated from saline soil.</title>
        <authorList>
            <person name="Duran-Viseras A."/>
            <person name="Sanchez-Porro C."/>
            <person name="Ventosa A."/>
        </authorList>
    </citation>
    <scope>NUCLEOTIDE SEQUENCE [LARGE SCALE GENOMIC DNA]</scope>
    <source>
        <strain evidence="1 2">F27</strain>
    </source>
</reference>
<name>A0AAW4PGA0_9EURY</name>
<comment type="caution">
    <text evidence="1">The sequence shown here is derived from an EMBL/GenBank/DDBJ whole genome shotgun (WGS) entry which is preliminary data.</text>
</comment>
<dbReference type="AlphaFoldDB" id="A0AAW4PGA0"/>
<sequence length="62" mass="7063">MNTDSERVVPTHIEAATKQLEAALAADDTDSMKYHLRQALQYRYVEAARATPSREIVNEETR</sequence>
<dbReference type="RefSeq" id="WP_220581412.1">
    <property type="nucleotide sequence ID" value="NZ_RKLT01000010.1"/>
</dbReference>